<gene>
    <name evidence="2" type="ORF">A3G33_10030</name>
</gene>
<evidence type="ECO:0000313" key="3">
    <source>
        <dbReference type="Proteomes" id="UP000178187"/>
    </source>
</evidence>
<sequence length="169" mass="19297">MPKRKPMKKKDQSLSDIQSEFSQIRHDIKQKLNYINTHLDKLWENAAIANERLQDLEVYINLLGRLITTLSVEKMGINLKHLKTLLQRIEKEVIADSQIQDLEEMFHIGERKLTSEKPEDPAVESEESAESADSEDVVYFGDEEKELGDESDIDEDEKSPGGEGGPSEE</sequence>
<proteinExistence type="predicted"/>
<evidence type="ECO:0000313" key="2">
    <source>
        <dbReference type="EMBL" id="OGW99160.1"/>
    </source>
</evidence>
<dbReference type="AlphaFoldDB" id="A0A1G1L1X8"/>
<organism evidence="2 3">
    <name type="scientific">Candidatus Danuiimicrobium aquiferis</name>
    <dbReference type="NCBI Taxonomy" id="1801832"/>
    <lineage>
        <taxon>Bacteria</taxon>
        <taxon>Pseudomonadati</taxon>
        <taxon>Candidatus Omnitrophota</taxon>
        <taxon>Candidatus Danuiimicrobium</taxon>
    </lineage>
</organism>
<feature type="compositionally biased region" description="Basic and acidic residues" evidence="1">
    <location>
        <begin position="110"/>
        <end position="120"/>
    </location>
</feature>
<dbReference type="Proteomes" id="UP000178187">
    <property type="component" value="Unassembled WGS sequence"/>
</dbReference>
<accession>A0A1G1L1X8</accession>
<dbReference type="EMBL" id="MHFR01000013">
    <property type="protein sequence ID" value="OGW99160.1"/>
    <property type="molecule type" value="Genomic_DNA"/>
</dbReference>
<reference evidence="2 3" key="1">
    <citation type="journal article" date="2016" name="Nat. Commun.">
        <title>Thousands of microbial genomes shed light on interconnected biogeochemical processes in an aquifer system.</title>
        <authorList>
            <person name="Anantharaman K."/>
            <person name="Brown C.T."/>
            <person name="Hug L.A."/>
            <person name="Sharon I."/>
            <person name="Castelle C.J."/>
            <person name="Probst A.J."/>
            <person name="Thomas B.C."/>
            <person name="Singh A."/>
            <person name="Wilkins M.J."/>
            <person name="Karaoz U."/>
            <person name="Brodie E.L."/>
            <person name="Williams K.H."/>
            <person name="Hubbard S.S."/>
            <person name="Banfield J.F."/>
        </authorList>
    </citation>
    <scope>NUCLEOTIDE SEQUENCE [LARGE SCALE GENOMIC DNA]</scope>
</reference>
<name>A0A1G1L1X8_9BACT</name>
<feature type="compositionally biased region" description="Acidic residues" evidence="1">
    <location>
        <begin position="121"/>
        <end position="157"/>
    </location>
</feature>
<feature type="region of interest" description="Disordered" evidence="1">
    <location>
        <begin position="110"/>
        <end position="169"/>
    </location>
</feature>
<protein>
    <submittedName>
        <fullName evidence="2">Uncharacterized protein</fullName>
    </submittedName>
</protein>
<comment type="caution">
    <text evidence="2">The sequence shown here is derived from an EMBL/GenBank/DDBJ whole genome shotgun (WGS) entry which is preliminary data.</text>
</comment>
<evidence type="ECO:0000256" key="1">
    <source>
        <dbReference type="SAM" id="MobiDB-lite"/>
    </source>
</evidence>